<dbReference type="RefSeq" id="WP_344708128.1">
    <property type="nucleotide sequence ID" value="NZ_BAAAZD010000001.1"/>
</dbReference>
<comment type="function">
    <text evidence="2 10">Catalyzes the isomerization between 2-isopropylmalate and 3-isopropylmalate, via the formation of 2-isopropylmaleate.</text>
</comment>
<comment type="caution">
    <text evidence="12">The sequence shown here is derived from an EMBL/GenBank/DDBJ whole genome shotgun (WGS) entry which is preliminary data.</text>
</comment>
<proteinExistence type="inferred from homology"/>
<keyword evidence="7 10" id="KW-0028">Amino-acid biosynthesis</keyword>
<dbReference type="EMBL" id="BAAAZD010000001">
    <property type="protein sequence ID" value="GAA3995641.1"/>
    <property type="molecule type" value="Genomic_DNA"/>
</dbReference>
<dbReference type="InterPro" id="IPR050075">
    <property type="entry name" value="LeuD"/>
</dbReference>
<dbReference type="PANTHER" id="PTHR43345">
    <property type="entry name" value="3-ISOPROPYLMALATE DEHYDRATASE SMALL SUBUNIT 2-RELATED-RELATED"/>
    <property type="match status" value="1"/>
</dbReference>
<dbReference type="EC" id="4.2.1.33" evidence="10"/>
<keyword evidence="13" id="KW-1185">Reference proteome</keyword>
<evidence type="ECO:0000313" key="12">
    <source>
        <dbReference type="EMBL" id="GAA3995641.1"/>
    </source>
</evidence>
<evidence type="ECO:0000256" key="6">
    <source>
        <dbReference type="ARBA" id="ARBA00022430"/>
    </source>
</evidence>
<comment type="pathway">
    <text evidence="3 10">Amino-acid biosynthesis; L-leucine biosynthesis; L-leucine from 3-methyl-2-oxobutanoate: step 2/4.</text>
</comment>
<reference evidence="13" key="1">
    <citation type="journal article" date="2019" name="Int. J. Syst. Evol. Microbiol.">
        <title>The Global Catalogue of Microorganisms (GCM) 10K type strain sequencing project: providing services to taxonomists for standard genome sequencing and annotation.</title>
        <authorList>
            <consortium name="The Broad Institute Genomics Platform"/>
            <consortium name="The Broad Institute Genome Sequencing Center for Infectious Disease"/>
            <person name="Wu L."/>
            <person name="Ma J."/>
        </authorList>
    </citation>
    <scope>NUCLEOTIDE SEQUENCE [LARGE SCALE GENOMIC DNA]</scope>
    <source>
        <strain evidence="13">JCM 16603</strain>
    </source>
</reference>
<comment type="subunit">
    <text evidence="5 10">Heterodimer of LeuC and LeuD.</text>
</comment>
<dbReference type="InterPro" id="IPR033940">
    <property type="entry name" value="IPMI_Swivel"/>
</dbReference>
<dbReference type="PANTHER" id="PTHR43345:SF5">
    <property type="entry name" value="3-ISOPROPYLMALATE DEHYDRATASE SMALL SUBUNIT"/>
    <property type="match status" value="1"/>
</dbReference>
<keyword evidence="6 10" id="KW-0432">Leucine biosynthesis</keyword>
<sequence>MTPFSTVTGRAYPLPLDNVDTDLIIRAEHLKTVTRSGLGRFAFQALRADTANVFDDPGFAGAPILLALANFGCGSSREHAAWALTDLGIRAVVAVSFSDIFASNAFKNGIAAITLAPQAVVALIDAAGDHAITVDLEQQLVRSGNGHSFPFAMDPFRRECLLAGQDEIALTLKSEAAISAFEVVRKDWAA</sequence>
<evidence type="ECO:0000256" key="10">
    <source>
        <dbReference type="HAMAP-Rule" id="MF_01031"/>
    </source>
</evidence>
<evidence type="ECO:0000256" key="7">
    <source>
        <dbReference type="ARBA" id="ARBA00022605"/>
    </source>
</evidence>
<evidence type="ECO:0000259" key="11">
    <source>
        <dbReference type="Pfam" id="PF00694"/>
    </source>
</evidence>
<name>A0ABP7RD01_9SPHN</name>
<evidence type="ECO:0000256" key="8">
    <source>
        <dbReference type="ARBA" id="ARBA00023239"/>
    </source>
</evidence>
<organism evidence="12 13">
    <name type="scientific">Sphingomonas humi</name>
    <dbReference type="NCBI Taxonomy" id="335630"/>
    <lineage>
        <taxon>Bacteria</taxon>
        <taxon>Pseudomonadati</taxon>
        <taxon>Pseudomonadota</taxon>
        <taxon>Alphaproteobacteria</taxon>
        <taxon>Sphingomonadales</taxon>
        <taxon>Sphingomonadaceae</taxon>
        <taxon>Sphingomonas</taxon>
    </lineage>
</organism>
<keyword evidence="8 10" id="KW-0456">Lyase</keyword>
<dbReference type="SUPFAM" id="SSF52016">
    <property type="entry name" value="LeuD/IlvD-like"/>
    <property type="match status" value="1"/>
</dbReference>
<evidence type="ECO:0000256" key="5">
    <source>
        <dbReference type="ARBA" id="ARBA00011271"/>
    </source>
</evidence>
<dbReference type="CDD" id="cd01577">
    <property type="entry name" value="IPMI_Swivel"/>
    <property type="match status" value="1"/>
</dbReference>
<dbReference type="InterPro" id="IPR004431">
    <property type="entry name" value="3-IsopropMal_deHydase_ssu"/>
</dbReference>
<dbReference type="NCBIfam" id="TIGR00171">
    <property type="entry name" value="leuD"/>
    <property type="match status" value="1"/>
</dbReference>
<accession>A0ABP7RD01</accession>
<dbReference type="Proteomes" id="UP001501310">
    <property type="component" value="Unassembled WGS sequence"/>
</dbReference>
<dbReference type="HAMAP" id="MF_01031">
    <property type="entry name" value="LeuD_type1"/>
    <property type="match status" value="1"/>
</dbReference>
<evidence type="ECO:0000256" key="2">
    <source>
        <dbReference type="ARBA" id="ARBA00002695"/>
    </source>
</evidence>
<comment type="catalytic activity">
    <reaction evidence="1 10">
        <text>(2R,3S)-3-isopropylmalate = (2S)-2-isopropylmalate</text>
        <dbReference type="Rhea" id="RHEA:32287"/>
        <dbReference type="ChEBI" id="CHEBI:1178"/>
        <dbReference type="ChEBI" id="CHEBI:35121"/>
        <dbReference type="EC" id="4.2.1.33"/>
    </reaction>
</comment>
<evidence type="ECO:0000256" key="1">
    <source>
        <dbReference type="ARBA" id="ARBA00000491"/>
    </source>
</evidence>
<dbReference type="NCBIfam" id="NF002458">
    <property type="entry name" value="PRK01641.1"/>
    <property type="match status" value="1"/>
</dbReference>
<evidence type="ECO:0000256" key="4">
    <source>
        <dbReference type="ARBA" id="ARBA00009845"/>
    </source>
</evidence>
<keyword evidence="9 10" id="KW-0100">Branched-chain amino acid biosynthesis</keyword>
<comment type="similarity">
    <text evidence="4 10">Belongs to the LeuD family. LeuD type 1 subfamily.</text>
</comment>
<feature type="domain" description="Aconitase A/isopropylmalate dehydratase small subunit swivel" evidence="11">
    <location>
        <begin position="1"/>
        <end position="116"/>
    </location>
</feature>
<dbReference type="InterPro" id="IPR000573">
    <property type="entry name" value="AconitaseA/IPMdHydase_ssu_swvl"/>
</dbReference>
<dbReference type="Pfam" id="PF00694">
    <property type="entry name" value="Aconitase_C"/>
    <property type="match status" value="1"/>
</dbReference>
<gene>
    <name evidence="10 12" type="primary">leuD</name>
    <name evidence="12" type="ORF">GCM10022211_00280</name>
</gene>
<dbReference type="InterPro" id="IPR015928">
    <property type="entry name" value="Aconitase/3IPM_dehydase_swvl"/>
</dbReference>
<evidence type="ECO:0000256" key="9">
    <source>
        <dbReference type="ARBA" id="ARBA00023304"/>
    </source>
</evidence>
<protein>
    <recommendedName>
        <fullName evidence="10">3-isopropylmalate dehydratase small subunit</fullName>
        <ecNumber evidence="10">4.2.1.33</ecNumber>
    </recommendedName>
    <alternativeName>
        <fullName evidence="10">Alpha-IPM isomerase</fullName>
        <shortName evidence="10">IPMI</shortName>
    </alternativeName>
    <alternativeName>
        <fullName evidence="10">Isopropylmalate isomerase</fullName>
    </alternativeName>
</protein>
<evidence type="ECO:0000256" key="3">
    <source>
        <dbReference type="ARBA" id="ARBA00004729"/>
    </source>
</evidence>
<evidence type="ECO:0000313" key="13">
    <source>
        <dbReference type="Proteomes" id="UP001501310"/>
    </source>
</evidence>
<dbReference type="Gene3D" id="3.20.19.10">
    <property type="entry name" value="Aconitase, domain 4"/>
    <property type="match status" value="1"/>
</dbReference>